<feature type="domain" description="AB hydrolase-1" evidence="2">
    <location>
        <begin position="71"/>
        <end position="317"/>
    </location>
</feature>
<proteinExistence type="predicted"/>
<dbReference type="Gene3D" id="3.40.50.1820">
    <property type="entry name" value="alpha/beta hydrolase"/>
    <property type="match status" value="1"/>
</dbReference>
<dbReference type="Proteomes" id="UP000830198">
    <property type="component" value="Chromosome"/>
</dbReference>
<dbReference type="Pfam" id="PF00561">
    <property type="entry name" value="Abhydrolase_1"/>
    <property type="match status" value="1"/>
</dbReference>
<sequence>MKQIMKHIPRVVFGIVFFIALSASVELMAQKQNHQSISDESLVAQLPGFKNGYATINSVRLHYVTGGKGKVLVLLSGWPQTWWSFHKMMPALQQHYTVIAVDYRGMGTSGRPAGGYDKKTVAGDIAGLLKSLGYQQVFVAGHDIGAQVAFSLAANYPDLVEKLVMIDVPHPDETFAAIPMLPAPGTPTDKLDPARPYVWWFAFNQLNGLPEELVAGRAAVFQKTVFHYLLKDDSSMSSFDRAVYAATYNSKEAIHAGNAWYQAFPQDIEDYKDYAMLKMPVLGIGGPGYDWLKYALPKKAADVKLVKVENSGHFLPEEQPDVTVREIEQFLN</sequence>
<accession>A0ABY4HUR2</accession>
<name>A0ABY4HUR2_CHIFI</name>
<evidence type="ECO:0000313" key="3">
    <source>
        <dbReference type="EMBL" id="UPK67337.1"/>
    </source>
</evidence>
<dbReference type="InterPro" id="IPR000639">
    <property type="entry name" value="Epox_hydrolase-like"/>
</dbReference>
<evidence type="ECO:0000256" key="1">
    <source>
        <dbReference type="ARBA" id="ARBA00022801"/>
    </source>
</evidence>
<dbReference type="InterPro" id="IPR029058">
    <property type="entry name" value="AB_hydrolase_fold"/>
</dbReference>
<dbReference type="GO" id="GO:0016787">
    <property type="term" value="F:hydrolase activity"/>
    <property type="evidence" value="ECO:0007669"/>
    <property type="project" value="UniProtKB-KW"/>
</dbReference>
<evidence type="ECO:0000313" key="4">
    <source>
        <dbReference type="Proteomes" id="UP000830198"/>
    </source>
</evidence>
<protein>
    <submittedName>
        <fullName evidence="3">Alpha/beta hydrolase</fullName>
    </submittedName>
</protein>
<keyword evidence="4" id="KW-1185">Reference proteome</keyword>
<dbReference type="PANTHER" id="PTHR43329">
    <property type="entry name" value="EPOXIDE HYDROLASE"/>
    <property type="match status" value="1"/>
</dbReference>
<gene>
    <name evidence="3" type="ORF">MYF79_20565</name>
</gene>
<dbReference type="PRINTS" id="PR00412">
    <property type="entry name" value="EPOXHYDRLASE"/>
</dbReference>
<reference evidence="3 4" key="1">
    <citation type="submission" date="2022-04" db="EMBL/GenBank/DDBJ databases">
        <title>The arsenic-methylating capacity of Chitinophaga filiformis YT5 during chitin decomposition.</title>
        <authorList>
            <person name="Chen G."/>
            <person name="Liang Y."/>
        </authorList>
    </citation>
    <scope>NUCLEOTIDE SEQUENCE [LARGE SCALE GENOMIC DNA]</scope>
    <source>
        <strain evidence="3 4">YT5</strain>
    </source>
</reference>
<organism evidence="3 4">
    <name type="scientific">Chitinophaga filiformis</name>
    <name type="common">Myxococcus filiformis</name>
    <name type="synonym">Flexibacter filiformis</name>
    <dbReference type="NCBI Taxonomy" id="104663"/>
    <lineage>
        <taxon>Bacteria</taxon>
        <taxon>Pseudomonadati</taxon>
        <taxon>Bacteroidota</taxon>
        <taxon>Chitinophagia</taxon>
        <taxon>Chitinophagales</taxon>
        <taxon>Chitinophagaceae</taxon>
        <taxon>Chitinophaga</taxon>
    </lineage>
</organism>
<evidence type="ECO:0000259" key="2">
    <source>
        <dbReference type="Pfam" id="PF00561"/>
    </source>
</evidence>
<dbReference type="EMBL" id="CP095855">
    <property type="protein sequence ID" value="UPK67337.1"/>
    <property type="molecule type" value="Genomic_DNA"/>
</dbReference>
<keyword evidence="1 3" id="KW-0378">Hydrolase</keyword>
<dbReference type="SUPFAM" id="SSF53474">
    <property type="entry name" value="alpha/beta-Hydrolases"/>
    <property type="match status" value="1"/>
</dbReference>
<dbReference type="RefSeq" id="WP_247809636.1">
    <property type="nucleotide sequence ID" value="NZ_CP095855.1"/>
</dbReference>
<dbReference type="InterPro" id="IPR000073">
    <property type="entry name" value="AB_hydrolase_1"/>
</dbReference>
<dbReference type="PRINTS" id="PR00111">
    <property type="entry name" value="ABHYDROLASE"/>
</dbReference>